<keyword evidence="2" id="KW-1185">Reference proteome</keyword>
<evidence type="ECO:0000313" key="1">
    <source>
        <dbReference type="EMBL" id="RGP63787.1"/>
    </source>
</evidence>
<dbReference type="EMBL" id="PXOF01000125">
    <property type="protein sequence ID" value="RGP63787.1"/>
    <property type="molecule type" value="Genomic_DNA"/>
</dbReference>
<gene>
    <name evidence="1" type="ORF">FSPOR_8394</name>
</gene>
<sequence length="351" mass="40780">MSLTAVVVNGRLFRQRSREYHWAVRDPQAERYRHLSFTWNFMSTTPQRNMSYSPRSPGAEEQQKKDDAIWEERIQQLVKLPNPRPRALTPDATCLEAPTARFHESSPWFKIPPNVRRDILRLAFGDTRLHLQLIHSHRGDRCCDSSDKSLPQNWRWRSSRCHRLSLDDITQRRAMTDGGLPGPWTDECHDTGAPIGILGWLLSCRQNLDEDHLQSIFNQLSSPYLPALRNLYITLEDSSQARLSIDAIEDYQEIILEYLDSFSQRASQLKQFSCALPSTFFESIYHEATEEVRGRSATEYESYRQVWRGSDGKMTVVRLPYVDNYPGPPHHISPSDVNSCNYWILEIPDQD</sequence>
<dbReference type="AlphaFoldDB" id="A0A395RUP3"/>
<name>A0A395RUP3_FUSSP</name>
<protein>
    <submittedName>
        <fullName evidence="1">Uncharacterized protein</fullName>
    </submittedName>
</protein>
<dbReference type="STRING" id="5514.A0A395RUP3"/>
<proteinExistence type="predicted"/>
<accession>A0A395RUP3</accession>
<reference evidence="1 2" key="1">
    <citation type="journal article" date="2018" name="PLoS Pathog.">
        <title>Evolution of structural diversity of trichothecenes, a family of toxins produced by plant pathogenic and entomopathogenic fungi.</title>
        <authorList>
            <person name="Proctor R.H."/>
            <person name="McCormick S.P."/>
            <person name="Kim H.S."/>
            <person name="Cardoza R.E."/>
            <person name="Stanley A.M."/>
            <person name="Lindo L."/>
            <person name="Kelly A."/>
            <person name="Brown D.W."/>
            <person name="Lee T."/>
            <person name="Vaughan M.M."/>
            <person name="Alexander N.J."/>
            <person name="Busman M."/>
            <person name="Gutierrez S."/>
        </authorList>
    </citation>
    <scope>NUCLEOTIDE SEQUENCE [LARGE SCALE GENOMIC DNA]</scope>
    <source>
        <strain evidence="1 2">NRRL 3299</strain>
    </source>
</reference>
<comment type="caution">
    <text evidence="1">The sequence shown here is derived from an EMBL/GenBank/DDBJ whole genome shotgun (WGS) entry which is preliminary data.</text>
</comment>
<organism evidence="1 2">
    <name type="scientific">Fusarium sporotrichioides</name>
    <dbReference type="NCBI Taxonomy" id="5514"/>
    <lineage>
        <taxon>Eukaryota</taxon>
        <taxon>Fungi</taxon>
        <taxon>Dikarya</taxon>
        <taxon>Ascomycota</taxon>
        <taxon>Pezizomycotina</taxon>
        <taxon>Sordariomycetes</taxon>
        <taxon>Hypocreomycetidae</taxon>
        <taxon>Hypocreales</taxon>
        <taxon>Nectriaceae</taxon>
        <taxon>Fusarium</taxon>
    </lineage>
</organism>
<dbReference type="Proteomes" id="UP000266152">
    <property type="component" value="Unassembled WGS sequence"/>
</dbReference>
<evidence type="ECO:0000313" key="2">
    <source>
        <dbReference type="Proteomes" id="UP000266152"/>
    </source>
</evidence>